<keyword evidence="8 12" id="KW-0067">ATP-binding</keyword>
<keyword evidence="9 12" id="KW-0694">RNA-binding</keyword>
<comment type="catalytic activity">
    <reaction evidence="12">
        <text>tRNA(Ala) + L-alanine + ATP = L-alanyl-tRNA(Ala) + AMP + diphosphate</text>
        <dbReference type="Rhea" id="RHEA:12540"/>
        <dbReference type="Rhea" id="RHEA-COMP:9657"/>
        <dbReference type="Rhea" id="RHEA-COMP:9923"/>
        <dbReference type="ChEBI" id="CHEBI:30616"/>
        <dbReference type="ChEBI" id="CHEBI:33019"/>
        <dbReference type="ChEBI" id="CHEBI:57972"/>
        <dbReference type="ChEBI" id="CHEBI:78442"/>
        <dbReference type="ChEBI" id="CHEBI:78497"/>
        <dbReference type="ChEBI" id="CHEBI:456215"/>
        <dbReference type="EC" id="6.1.1.7"/>
    </reaction>
</comment>
<dbReference type="SUPFAM" id="SSF50447">
    <property type="entry name" value="Translation proteins"/>
    <property type="match status" value="1"/>
</dbReference>
<dbReference type="InterPro" id="IPR002318">
    <property type="entry name" value="Ala-tRNA-lgiase_IIc"/>
</dbReference>
<dbReference type="FunFam" id="3.30.54.20:FF:000001">
    <property type="entry name" value="Alanine--tRNA ligase"/>
    <property type="match status" value="1"/>
</dbReference>
<dbReference type="PROSITE" id="PS50860">
    <property type="entry name" value="AA_TRNA_LIGASE_II_ALA"/>
    <property type="match status" value="1"/>
</dbReference>
<dbReference type="GO" id="GO:0004813">
    <property type="term" value="F:alanine-tRNA ligase activity"/>
    <property type="evidence" value="ECO:0007669"/>
    <property type="project" value="UniProtKB-UniRule"/>
</dbReference>
<evidence type="ECO:0000256" key="2">
    <source>
        <dbReference type="ARBA" id="ARBA00008226"/>
    </source>
</evidence>
<dbReference type="EMBL" id="QLTR01000002">
    <property type="protein sequence ID" value="RAS69398.1"/>
    <property type="molecule type" value="Genomic_DNA"/>
</dbReference>
<dbReference type="PANTHER" id="PTHR11777">
    <property type="entry name" value="ALANYL-TRNA SYNTHETASE"/>
    <property type="match status" value="1"/>
</dbReference>
<dbReference type="SUPFAM" id="SSF55186">
    <property type="entry name" value="ThrRS/AlaRS common domain"/>
    <property type="match status" value="1"/>
</dbReference>
<evidence type="ECO:0000256" key="10">
    <source>
        <dbReference type="ARBA" id="ARBA00022917"/>
    </source>
</evidence>
<evidence type="ECO:0000256" key="5">
    <source>
        <dbReference type="ARBA" id="ARBA00022723"/>
    </source>
</evidence>
<dbReference type="HAMAP" id="MF_00036_B">
    <property type="entry name" value="Ala_tRNA_synth_B"/>
    <property type="match status" value="1"/>
</dbReference>
<keyword evidence="6 12" id="KW-0547">Nucleotide-binding</keyword>
<dbReference type="CDD" id="cd00673">
    <property type="entry name" value="AlaRS_core"/>
    <property type="match status" value="1"/>
</dbReference>
<evidence type="ECO:0000313" key="15">
    <source>
        <dbReference type="EMBL" id="RAS69398.1"/>
    </source>
</evidence>
<dbReference type="FunFam" id="2.40.30.130:FF:000001">
    <property type="entry name" value="Alanine--tRNA ligase"/>
    <property type="match status" value="1"/>
</dbReference>
<dbReference type="Pfam" id="PF01411">
    <property type="entry name" value="tRNA-synt_2c"/>
    <property type="match status" value="1"/>
</dbReference>
<proteinExistence type="inferred from homology"/>
<evidence type="ECO:0000256" key="12">
    <source>
        <dbReference type="HAMAP-Rule" id="MF_00036"/>
    </source>
</evidence>
<dbReference type="InterPro" id="IPR023033">
    <property type="entry name" value="Ala_tRNA_ligase_euk/bac"/>
</dbReference>
<keyword evidence="11 12" id="KW-0030">Aminoacyl-tRNA synthetase</keyword>
<evidence type="ECO:0000256" key="3">
    <source>
        <dbReference type="ARBA" id="ARBA00022555"/>
    </source>
</evidence>
<dbReference type="FunFam" id="3.10.310.40:FF:000001">
    <property type="entry name" value="Alanine--tRNA ligase"/>
    <property type="match status" value="1"/>
</dbReference>
<evidence type="ECO:0000256" key="7">
    <source>
        <dbReference type="ARBA" id="ARBA00022833"/>
    </source>
</evidence>
<dbReference type="GO" id="GO:0000049">
    <property type="term" value="F:tRNA binding"/>
    <property type="evidence" value="ECO:0007669"/>
    <property type="project" value="UniProtKB-KW"/>
</dbReference>
<keyword evidence="7 12" id="KW-0862">Zinc</keyword>
<comment type="domain">
    <text evidence="12">Consists of three domains; the N-terminal catalytic domain, the editing domain and the C-terminal C-Ala domain. The editing domain removes incorrectly charged amino acids, while the C-Ala domain, along with tRNA(Ala), serves as a bridge to cooperatively bring together the editing and aminoacylation centers thus stimulating deacylation of misacylated tRNAs.</text>
</comment>
<dbReference type="Pfam" id="PF02272">
    <property type="entry name" value="DHHA1"/>
    <property type="match status" value="1"/>
</dbReference>
<gene>
    <name evidence="12" type="primary">alaS</name>
    <name evidence="15" type="ORF">DET48_102236</name>
</gene>
<evidence type="ECO:0000256" key="13">
    <source>
        <dbReference type="SAM" id="Coils"/>
    </source>
</evidence>
<dbReference type="GO" id="GO:0005524">
    <property type="term" value="F:ATP binding"/>
    <property type="evidence" value="ECO:0007669"/>
    <property type="project" value="UniProtKB-UniRule"/>
</dbReference>
<dbReference type="FunFam" id="3.30.930.10:FF:000004">
    <property type="entry name" value="Alanine--tRNA ligase"/>
    <property type="match status" value="1"/>
</dbReference>
<keyword evidence="3 12" id="KW-0820">tRNA-binding</keyword>
<dbReference type="PANTHER" id="PTHR11777:SF9">
    <property type="entry name" value="ALANINE--TRNA LIGASE, CYTOPLASMIC"/>
    <property type="match status" value="1"/>
</dbReference>
<dbReference type="GO" id="GO:0006419">
    <property type="term" value="P:alanyl-tRNA aminoacylation"/>
    <property type="evidence" value="ECO:0007669"/>
    <property type="project" value="UniProtKB-UniRule"/>
</dbReference>
<keyword evidence="12" id="KW-0963">Cytoplasm</keyword>
<comment type="similarity">
    <text evidence="2 12">Belongs to the class-II aminoacyl-tRNA synthetase family.</text>
</comment>
<dbReference type="Gene3D" id="2.40.30.130">
    <property type="match status" value="1"/>
</dbReference>
<dbReference type="GO" id="GO:0008270">
    <property type="term" value="F:zinc ion binding"/>
    <property type="evidence" value="ECO:0007669"/>
    <property type="project" value="UniProtKB-UniRule"/>
</dbReference>
<dbReference type="Gene3D" id="3.30.930.10">
    <property type="entry name" value="Bira Bifunctional Protein, Domain 2"/>
    <property type="match status" value="1"/>
</dbReference>
<evidence type="ECO:0000256" key="1">
    <source>
        <dbReference type="ARBA" id="ARBA00004496"/>
    </source>
</evidence>
<dbReference type="InterPro" id="IPR018164">
    <property type="entry name" value="Ala-tRNA-synth_IIc_N"/>
</dbReference>
<dbReference type="Gene3D" id="3.30.54.20">
    <property type="match status" value="1"/>
</dbReference>
<comment type="cofactor">
    <cofactor evidence="12">
        <name>Zn(2+)</name>
        <dbReference type="ChEBI" id="CHEBI:29105"/>
    </cofactor>
    <text evidence="12">Binds 1 zinc ion per subunit.</text>
</comment>
<dbReference type="SUPFAM" id="SSF101353">
    <property type="entry name" value="Putative anticodon-binding domain of alanyl-tRNA synthetase (AlaRS)"/>
    <property type="match status" value="1"/>
</dbReference>
<dbReference type="FunFam" id="3.30.980.10:FF:000004">
    <property type="entry name" value="Alanine--tRNA ligase, cytoplasmic"/>
    <property type="match status" value="1"/>
</dbReference>
<dbReference type="RefSeq" id="WP_112403320.1">
    <property type="nucleotide sequence ID" value="NZ_QLTR01000002.1"/>
</dbReference>
<evidence type="ECO:0000256" key="6">
    <source>
        <dbReference type="ARBA" id="ARBA00022741"/>
    </source>
</evidence>
<sequence length="860" mass="94141">MYMSTDEVRRAFLSFFESKGHQIVESSSLVPANDPTLLFTNAGMNQFKDCFLGLEKRAYTRATTAQRCVRAGGKHNDLENVGFTARHHTFFEMLGNFSFGDYFKEDAIKFAWEFLTEVLQLPKDRLLVTVYQTDDEAFDIWNKQVGIPADRIIRIGDKPGGKAYESDNFWQMGDTGPCGPCTEIFYDHGDHIWGGPPGSPEEDGDRFIEIWNNVFMQFNRHADGTMEPLPKPSVDTGMGIERISAIMQNVHSNYEIDVFQTLIKAAAEVTGHEDLSNQSLRVVADHIRSCAFLIVDGVMPSNEGRGYVLRRIIRRAVRHGNKLGAQGSFFYKLVSVLADVMGTAGEELKKQQAVVEKVLRIEEENFSRTLDRGMAILNEALDNLEGNELDGETVFKLYDTYGFPADLTNDVARERNFTIDEAGFEAAMEEQRQRAREAGQFGTDYNSLIKVDGSTEFCGYSATEGQGTITAMFVEGNDVDSLSAGDKAIVVLDETPFYAESGGQCGDAGVLKLESGLFKVEDTQKLGNAFAHHGVLVEGVFAKGDKVTAVVDAKRRQATSLNHSATHLLHAALRQVLGEHVTQKGSLVKPEGLRFDFSHLEAVTAQELKEVERLVNEQVRRNHVIETNIMDIESAKKKGAMALFGEKYDDQVRVLSMGEFSTELCGGIHASNTGDIGLFKITSESGIAAGIRRIEAVTGESALDVIDAQTRKYEEKLVEAANKAKALEKEIQKLKDKMAAAESANIMGKAQVINGTKVLIAGLEGADSKNLRTMVDDIKNQLGSGVVLLANVADDKVGLIAGVTNDLTGKVKAGDLVKMVAEQVGGKGGGRPDMAQAGGTDVSALPAAMQTVQPWLEERL</sequence>
<dbReference type="InterPro" id="IPR050058">
    <property type="entry name" value="Ala-tRNA_ligase"/>
</dbReference>
<reference evidence="15 16" key="1">
    <citation type="submission" date="2018-06" db="EMBL/GenBank/DDBJ databases">
        <title>Freshwater and sediment microbial communities from various areas in North America, analyzing microbe dynamics in response to fracking.</title>
        <authorList>
            <person name="Lamendella R."/>
        </authorList>
    </citation>
    <scope>NUCLEOTIDE SEQUENCE [LARGE SCALE GENOMIC DNA]</scope>
    <source>
        <strain evidence="15 16">99A</strain>
    </source>
</reference>
<comment type="function">
    <text evidence="12">Catalyzes the attachment of alanine to tRNA(Ala) in a two-step reaction: alanine is first activated by ATP to form Ala-AMP and then transferred to the acceptor end of tRNA(Ala). Also edits incorrectly charged Ser-tRNA(Ala) and Gly-tRNA(Ala) via its editing domain.</text>
</comment>
<evidence type="ECO:0000256" key="11">
    <source>
        <dbReference type="ARBA" id="ARBA00023146"/>
    </source>
</evidence>
<dbReference type="Proteomes" id="UP000248729">
    <property type="component" value="Unassembled WGS sequence"/>
</dbReference>
<dbReference type="InterPro" id="IPR018162">
    <property type="entry name" value="Ala-tRNA-ligase_IIc_anticod-bd"/>
</dbReference>
<dbReference type="GO" id="GO:0045892">
    <property type="term" value="P:negative regulation of DNA-templated transcription"/>
    <property type="evidence" value="ECO:0007669"/>
    <property type="project" value="TreeGrafter"/>
</dbReference>
<dbReference type="Gene3D" id="3.30.980.10">
    <property type="entry name" value="Threonyl-trna Synthetase, Chain A, domain 2"/>
    <property type="match status" value="1"/>
</dbReference>
<dbReference type="NCBIfam" id="TIGR00344">
    <property type="entry name" value="alaS"/>
    <property type="match status" value="1"/>
</dbReference>
<dbReference type="InterPro" id="IPR012947">
    <property type="entry name" value="tRNA_SAD"/>
</dbReference>
<dbReference type="AlphaFoldDB" id="A0A329EGK8"/>
<comment type="caution">
    <text evidence="15">The sequence shown here is derived from an EMBL/GenBank/DDBJ whole genome shotgun (WGS) entry which is preliminary data.</text>
</comment>
<dbReference type="InterPro" id="IPR009000">
    <property type="entry name" value="Transl_B-barrel_sf"/>
</dbReference>
<dbReference type="InterPro" id="IPR018165">
    <property type="entry name" value="Ala-tRNA-synth_IIc_core"/>
</dbReference>
<comment type="subcellular location">
    <subcellularLocation>
        <location evidence="1 12">Cytoplasm</location>
    </subcellularLocation>
</comment>
<keyword evidence="5 12" id="KW-0479">Metal-binding</keyword>
<evidence type="ECO:0000256" key="9">
    <source>
        <dbReference type="ARBA" id="ARBA00022884"/>
    </source>
</evidence>
<feature type="domain" description="Alanyl-transfer RNA synthetases family profile" evidence="14">
    <location>
        <begin position="3"/>
        <end position="708"/>
    </location>
</feature>
<dbReference type="GO" id="GO:0005829">
    <property type="term" value="C:cytosol"/>
    <property type="evidence" value="ECO:0007669"/>
    <property type="project" value="TreeGrafter"/>
</dbReference>
<dbReference type="SMART" id="SM00863">
    <property type="entry name" value="tRNA_SAD"/>
    <property type="match status" value="1"/>
</dbReference>
<keyword evidence="4 12" id="KW-0436">Ligase</keyword>
<dbReference type="SUPFAM" id="SSF55681">
    <property type="entry name" value="Class II aaRS and biotin synthetases"/>
    <property type="match status" value="1"/>
</dbReference>
<feature type="binding site" evidence="12">
    <location>
        <position position="567"/>
    </location>
    <ligand>
        <name>Zn(2+)</name>
        <dbReference type="ChEBI" id="CHEBI:29105"/>
    </ligand>
</feature>
<evidence type="ECO:0000256" key="8">
    <source>
        <dbReference type="ARBA" id="ARBA00022840"/>
    </source>
</evidence>
<dbReference type="PRINTS" id="PR00980">
    <property type="entry name" value="TRNASYNTHALA"/>
</dbReference>
<feature type="binding site" evidence="12">
    <location>
        <position position="665"/>
    </location>
    <ligand>
        <name>Zn(2+)</name>
        <dbReference type="ChEBI" id="CHEBI:29105"/>
    </ligand>
</feature>
<keyword evidence="10 12" id="KW-0648">Protein biosynthesis</keyword>
<feature type="binding site" evidence="12">
    <location>
        <position position="669"/>
    </location>
    <ligand>
        <name>Zn(2+)</name>
        <dbReference type="ChEBI" id="CHEBI:29105"/>
    </ligand>
</feature>
<evidence type="ECO:0000313" key="16">
    <source>
        <dbReference type="Proteomes" id="UP000248729"/>
    </source>
</evidence>
<dbReference type="InterPro" id="IPR003156">
    <property type="entry name" value="DHHA1_dom"/>
</dbReference>
<dbReference type="EC" id="6.1.1.7" evidence="12"/>
<feature type="binding site" evidence="12">
    <location>
        <position position="563"/>
    </location>
    <ligand>
        <name>Zn(2+)</name>
        <dbReference type="ChEBI" id="CHEBI:29105"/>
    </ligand>
</feature>
<accession>A0A329EGK8</accession>
<organism evidence="15 16">
    <name type="scientific">Vibrio diazotrophicus</name>
    <dbReference type="NCBI Taxonomy" id="685"/>
    <lineage>
        <taxon>Bacteria</taxon>
        <taxon>Pseudomonadati</taxon>
        <taxon>Pseudomonadota</taxon>
        <taxon>Gammaproteobacteria</taxon>
        <taxon>Vibrionales</taxon>
        <taxon>Vibrionaceae</taxon>
        <taxon>Vibrio</taxon>
    </lineage>
</organism>
<dbReference type="Pfam" id="PF07973">
    <property type="entry name" value="tRNA_SAD"/>
    <property type="match status" value="1"/>
</dbReference>
<protein>
    <recommendedName>
        <fullName evidence="12">Alanine--tRNA ligase</fullName>
        <ecNumber evidence="12">6.1.1.7</ecNumber>
    </recommendedName>
    <alternativeName>
        <fullName evidence="12">Alanyl-tRNA synthetase</fullName>
        <shortName evidence="12">AlaRS</shortName>
    </alternativeName>
</protein>
<feature type="coiled-coil region" evidence="13">
    <location>
        <begin position="710"/>
        <end position="744"/>
    </location>
</feature>
<dbReference type="Gene3D" id="3.10.310.40">
    <property type="match status" value="1"/>
</dbReference>
<dbReference type="InterPro" id="IPR018163">
    <property type="entry name" value="Thr/Ala-tRNA-synth_IIc_edit"/>
</dbReference>
<evidence type="ECO:0000259" key="14">
    <source>
        <dbReference type="PROSITE" id="PS50860"/>
    </source>
</evidence>
<dbReference type="InterPro" id="IPR045864">
    <property type="entry name" value="aa-tRNA-synth_II/BPL/LPL"/>
</dbReference>
<name>A0A329EGK8_VIBDI</name>
<keyword evidence="13" id="KW-0175">Coiled coil</keyword>
<dbReference type="GO" id="GO:0002161">
    <property type="term" value="F:aminoacyl-tRNA deacylase activity"/>
    <property type="evidence" value="ECO:0007669"/>
    <property type="project" value="TreeGrafter"/>
</dbReference>
<evidence type="ECO:0000256" key="4">
    <source>
        <dbReference type="ARBA" id="ARBA00022598"/>
    </source>
</evidence>